<comment type="function">
    <text evidence="1">Plays a role in synthesis, processing and/or stability of 23S rRNA.</text>
</comment>
<evidence type="ECO:0000313" key="7">
    <source>
        <dbReference type="EMBL" id="OYD52078.1"/>
    </source>
</evidence>
<dbReference type="OrthoDB" id="5297600at2"/>
<keyword evidence="4" id="KW-0690">Ribosome biogenesis</keyword>
<evidence type="ECO:0000256" key="6">
    <source>
        <dbReference type="SAM" id="MobiDB-lite"/>
    </source>
</evidence>
<dbReference type="Proteomes" id="UP000215441">
    <property type="component" value="Unassembled WGS sequence"/>
</dbReference>
<evidence type="ECO:0000256" key="5">
    <source>
        <dbReference type="ARBA" id="ARBA00031841"/>
    </source>
</evidence>
<organism evidence="7 8">
    <name type="scientific">Acidovorax kalamii</name>
    <dbReference type="NCBI Taxonomy" id="2004485"/>
    <lineage>
        <taxon>Bacteria</taxon>
        <taxon>Pseudomonadati</taxon>
        <taxon>Pseudomonadota</taxon>
        <taxon>Betaproteobacteria</taxon>
        <taxon>Burkholderiales</taxon>
        <taxon>Comamonadaceae</taxon>
        <taxon>Acidovorax</taxon>
    </lineage>
</organism>
<evidence type="ECO:0000256" key="1">
    <source>
        <dbReference type="ARBA" id="ARBA00002868"/>
    </source>
</evidence>
<dbReference type="InterPro" id="IPR039255">
    <property type="entry name" value="YceD_bac"/>
</dbReference>
<evidence type="ECO:0000313" key="8">
    <source>
        <dbReference type="Proteomes" id="UP000215441"/>
    </source>
</evidence>
<evidence type="ECO:0000256" key="2">
    <source>
        <dbReference type="ARBA" id="ARBA00010740"/>
    </source>
</evidence>
<evidence type="ECO:0000256" key="3">
    <source>
        <dbReference type="ARBA" id="ARBA00015716"/>
    </source>
</evidence>
<dbReference type="RefSeq" id="WP_094285481.1">
    <property type="nucleotide sequence ID" value="NZ_JAMXHW010000001.1"/>
</dbReference>
<dbReference type="PANTHER" id="PTHR38099">
    <property type="entry name" value="LARGE RIBOSOMAL RNA SUBUNIT ACCUMULATION PROTEIN YCED"/>
    <property type="match status" value="1"/>
</dbReference>
<dbReference type="GO" id="GO:0005829">
    <property type="term" value="C:cytosol"/>
    <property type="evidence" value="ECO:0007669"/>
    <property type="project" value="TreeGrafter"/>
</dbReference>
<dbReference type="GO" id="GO:0042254">
    <property type="term" value="P:ribosome biogenesis"/>
    <property type="evidence" value="ECO:0007669"/>
    <property type="project" value="UniProtKB-KW"/>
</dbReference>
<accession>A0A235ESQ1</accession>
<sequence length="182" mass="20167">MTKEFSPQRLDVKAFAQAGGRLAGHDSLLKYERLAQEAKGLHPDLLVDWEAVGEVRTALGGMGQVWLHIKVRASFPMECQRCMTPVDVPLEVDREFRFVADEATAEALDDESEEDLLALSREFDLHELIEDELLMALPVVPKHDECPTAVPLASSDDDFEEANAEKPNPFAALAGLRKDPKG</sequence>
<comment type="similarity">
    <text evidence="2">Belongs to the DUF177 domain family.</text>
</comment>
<reference evidence="7 8" key="1">
    <citation type="submission" date="2017-07" db="EMBL/GenBank/DDBJ databases">
        <title>Acidovorax KNDSW TSA 6 genome sequence and assembly.</title>
        <authorList>
            <person name="Mayilraj S."/>
        </authorList>
    </citation>
    <scope>NUCLEOTIDE SEQUENCE [LARGE SCALE GENOMIC DNA]</scope>
    <source>
        <strain evidence="7 8">KNDSW-TSA6</strain>
    </source>
</reference>
<dbReference type="InterPro" id="IPR003772">
    <property type="entry name" value="YceD"/>
</dbReference>
<evidence type="ECO:0000256" key="4">
    <source>
        <dbReference type="ARBA" id="ARBA00022517"/>
    </source>
</evidence>
<protein>
    <recommendedName>
        <fullName evidence="3">Large ribosomal RNA subunit accumulation protein YceD</fullName>
    </recommendedName>
    <alternativeName>
        <fullName evidence="5">23S rRNA accumulation protein YceD</fullName>
    </alternativeName>
</protein>
<keyword evidence="8" id="KW-1185">Reference proteome</keyword>
<dbReference type="EMBL" id="NOIG01000001">
    <property type="protein sequence ID" value="OYD52078.1"/>
    <property type="molecule type" value="Genomic_DNA"/>
</dbReference>
<dbReference type="Pfam" id="PF02620">
    <property type="entry name" value="YceD"/>
    <property type="match status" value="1"/>
</dbReference>
<feature type="region of interest" description="Disordered" evidence="6">
    <location>
        <begin position="150"/>
        <end position="182"/>
    </location>
</feature>
<proteinExistence type="inferred from homology"/>
<name>A0A235ESQ1_9BURK</name>
<dbReference type="AlphaFoldDB" id="A0A235ESQ1"/>
<gene>
    <name evidence="7" type="ORF">CBY09_00875</name>
</gene>
<comment type="caution">
    <text evidence="7">The sequence shown here is derived from an EMBL/GenBank/DDBJ whole genome shotgun (WGS) entry which is preliminary data.</text>
</comment>
<dbReference type="PANTHER" id="PTHR38099:SF1">
    <property type="entry name" value="LARGE RIBOSOMAL RNA SUBUNIT ACCUMULATION PROTEIN YCED"/>
    <property type="match status" value="1"/>
</dbReference>